<dbReference type="EMBL" id="JAKLWS010000062">
    <property type="protein sequence ID" value="MCG2591061.1"/>
    <property type="molecule type" value="Genomic_DNA"/>
</dbReference>
<reference evidence="2" key="1">
    <citation type="submission" date="2022-01" db="EMBL/GenBank/DDBJ databases">
        <authorList>
            <person name="Wang Y."/>
        </authorList>
    </citation>
    <scope>NUCLEOTIDE SEQUENCE</scope>
    <source>
        <strain evidence="2">WB101</strain>
    </source>
</reference>
<gene>
    <name evidence="2" type="ORF">L6773_20995</name>
</gene>
<accession>A0ABS9KJQ5</accession>
<sequence>MSPEFSGSPVNLNMPQRVMDHSPKGMPLAEGCHAEPTPAGFSSLTGVFRSFACPEQVGGGPKEHRMY</sequence>
<evidence type="ECO:0000313" key="2">
    <source>
        <dbReference type="EMBL" id="MCG2591061.1"/>
    </source>
</evidence>
<comment type="caution">
    <text evidence="2">The sequence shown here is derived from an EMBL/GenBank/DDBJ whole genome shotgun (WGS) entry which is preliminary data.</text>
</comment>
<name>A0ABS9KJQ5_9BACT</name>
<evidence type="ECO:0000256" key="1">
    <source>
        <dbReference type="SAM" id="MobiDB-lite"/>
    </source>
</evidence>
<dbReference type="Proteomes" id="UP001165366">
    <property type="component" value="Unassembled WGS sequence"/>
</dbReference>
<keyword evidence="3" id="KW-1185">Reference proteome</keyword>
<feature type="region of interest" description="Disordered" evidence="1">
    <location>
        <begin position="1"/>
        <end position="33"/>
    </location>
</feature>
<organism evidence="2 3">
    <name type="scientific">Rhodohalobacter sulfatireducens</name>
    <dbReference type="NCBI Taxonomy" id="2911366"/>
    <lineage>
        <taxon>Bacteria</taxon>
        <taxon>Pseudomonadati</taxon>
        <taxon>Balneolota</taxon>
        <taxon>Balneolia</taxon>
        <taxon>Balneolales</taxon>
        <taxon>Balneolaceae</taxon>
        <taxon>Rhodohalobacter</taxon>
    </lineage>
</organism>
<protein>
    <submittedName>
        <fullName evidence="2">Uncharacterized protein</fullName>
    </submittedName>
</protein>
<dbReference type="RefSeq" id="WP_237856615.1">
    <property type="nucleotide sequence ID" value="NZ_JAKLWS010000062.1"/>
</dbReference>
<proteinExistence type="predicted"/>
<reference evidence="2" key="2">
    <citation type="submission" date="2024-05" db="EMBL/GenBank/DDBJ databases">
        <title>Rhodohalobacter halophilus gen. nov., sp. nov., a moderately halophilic member of the family Balneolaceae.</title>
        <authorList>
            <person name="Xia J."/>
        </authorList>
    </citation>
    <scope>NUCLEOTIDE SEQUENCE</scope>
    <source>
        <strain evidence="2">WB101</strain>
    </source>
</reference>
<evidence type="ECO:0000313" key="3">
    <source>
        <dbReference type="Proteomes" id="UP001165366"/>
    </source>
</evidence>